<dbReference type="AlphaFoldDB" id="A0A699X9U8"/>
<evidence type="ECO:0000313" key="1">
    <source>
        <dbReference type="EMBL" id="GFD56922.1"/>
    </source>
</evidence>
<organism evidence="1">
    <name type="scientific">Tanacetum cinerariifolium</name>
    <name type="common">Dalmatian daisy</name>
    <name type="synonym">Chrysanthemum cinerariifolium</name>
    <dbReference type="NCBI Taxonomy" id="118510"/>
    <lineage>
        <taxon>Eukaryota</taxon>
        <taxon>Viridiplantae</taxon>
        <taxon>Streptophyta</taxon>
        <taxon>Embryophyta</taxon>
        <taxon>Tracheophyta</taxon>
        <taxon>Spermatophyta</taxon>
        <taxon>Magnoliopsida</taxon>
        <taxon>eudicotyledons</taxon>
        <taxon>Gunneridae</taxon>
        <taxon>Pentapetalae</taxon>
        <taxon>asterids</taxon>
        <taxon>campanulids</taxon>
        <taxon>Asterales</taxon>
        <taxon>Asteraceae</taxon>
        <taxon>Asteroideae</taxon>
        <taxon>Anthemideae</taxon>
        <taxon>Anthemidinae</taxon>
        <taxon>Tanacetum</taxon>
    </lineage>
</organism>
<dbReference type="EMBL" id="BKCJ011834854">
    <property type="protein sequence ID" value="GFD56922.1"/>
    <property type="molecule type" value="Genomic_DNA"/>
</dbReference>
<protein>
    <submittedName>
        <fullName evidence="1">Uncharacterized protein</fullName>
    </submittedName>
</protein>
<sequence>IYTDSKPWRYYGEELAESGSPGVILYGHDGLFMQQVAPPSLDCVLGPEQPPSLDYVFGLEHPLSSVYVPETEYPEYLVPSEDE</sequence>
<proteinExistence type="predicted"/>
<comment type="caution">
    <text evidence="1">The sequence shown here is derived from an EMBL/GenBank/DDBJ whole genome shotgun (WGS) entry which is preliminary data.</text>
</comment>
<reference evidence="1" key="1">
    <citation type="journal article" date="2019" name="Sci. Rep.">
        <title>Draft genome of Tanacetum cinerariifolium, the natural source of mosquito coil.</title>
        <authorList>
            <person name="Yamashiro T."/>
            <person name="Shiraishi A."/>
            <person name="Satake H."/>
            <person name="Nakayama K."/>
        </authorList>
    </citation>
    <scope>NUCLEOTIDE SEQUENCE</scope>
</reference>
<feature type="non-terminal residue" evidence="1">
    <location>
        <position position="83"/>
    </location>
</feature>
<gene>
    <name evidence="1" type="ORF">Tci_928891</name>
</gene>
<name>A0A699X9U8_TANCI</name>
<accession>A0A699X9U8</accession>
<feature type="non-terminal residue" evidence="1">
    <location>
        <position position="1"/>
    </location>
</feature>